<dbReference type="PANTHER" id="PTHR30543">
    <property type="entry name" value="CHROMATE REDUCTASE"/>
    <property type="match status" value="1"/>
</dbReference>
<comment type="caution">
    <text evidence="2">The sequence shown here is derived from an EMBL/GenBank/DDBJ whole genome shotgun (WGS) entry which is preliminary data.</text>
</comment>
<dbReference type="Proteomes" id="UP000641137">
    <property type="component" value="Unassembled WGS sequence"/>
</dbReference>
<dbReference type="GO" id="GO:0010181">
    <property type="term" value="F:FMN binding"/>
    <property type="evidence" value="ECO:0007669"/>
    <property type="project" value="TreeGrafter"/>
</dbReference>
<dbReference type="EMBL" id="BMZO01000002">
    <property type="protein sequence ID" value="GHC64685.1"/>
    <property type="molecule type" value="Genomic_DNA"/>
</dbReference>
<reference evidence="2" key="1">
    <citation type="journal article" date="2014" name="Int. J. Syst. Evol. Microbiol.">
        <title>Complete genome sequence of Corynebacterium casei LMG S-19264T (=DSM 44701T), isolated from a smear-ripened cheese.</title>
        <authorList>
            <consortium name="US DOE Joint Genome Institute (JGI-PGF)"/>
            <person name="Walter F."/>
            <person name="Albersmeier A."/>
            <person name="Kalinowski J."/>
            <person name="Ruckert C."/>
        </authorList>
    </citation>
    <scope>NUCLEOTIDE SEQUENCE</scope>
    <source>
        <strain evidence="2">KCTC 42097</strain>
    </source>
</reference>
<dbReference type="AlphaFoldDB" id="A0A8J3DGQ1"/>
<sequence>MTLQLNIIVASTRPGRVGPVFGKWLYDFAKQDGTFRPELVDLADFNLPMYDEPQHPRMAQYENESTKAWSKSVASGDAYIFITPEYNGGPTPALINALNLVYNEWNYKPAAFMSYGFGTAGARASHLTKPILTALKLMPIPEGIMVPNFPASINEGGEFVPNEFNTQGATDTIKELYRWSDALKGLRS</sequence>
<dbReference type="InterPro" id="IPR005025">
    <property type="entry name" value="FMN_Rdtase-like_dom"/>
</dbReference>
<dbReference type="Gene3D" id="3.40.50.360">
    <property type="match status" value="1"/>
</dbReference>
<reference evidence="2" key="2">
    <citation type="submission" date="2020-09" db="EMBL/GenBank/DDBJ databases">
        <authorList>
            <person name="Sun Q."/>
            <person name="Kim S."/>
        </authorList>
    </citation>
    <scope>NUCLEOTIDE SEQUENCE</scope>
    <source>
        <strain evidence="2">KCTC 42097</strain>
    </source>
</reference>
<keyword evidence="3" id="KW-1185">Reference proteome</keyword>
<dbReference type="InterPro" id="IPR050712">
    <property type="entry name" value="NAD(P)H-dep_reductase"/>
</dbReference>
<dbReference type="PANTHER" id="PTHR30543:SF21">
    <property type="entry name" value="NAD(P)H-DEPENDENT FMN REDUCTASE LOT6"/>
    <property type="match status" value="1"/>
</dbReference>
<dbReference type="Pfam" id="PF03358">
    <property type="entry name" value="FMN_red"/>
    <property type="match status" value="1"/>
</dbReference>
<organism evidence="2 3">
    <name type="scientific">Limoniibacter endophyticus</name>
    <dbReference type="NCBI Taxonomy" id="1565040"/>
    <lineage>
        <taxon>Bacteria</taxon>
        <taxon>Pseudomonadati</taxon>
        <taxon>Pseudomonadota</taxon>
        <taxon>Alphaproteobacteria</taxon>
        <taxon>Hyphomicrobiales</taxon>
        <taxon>Bartonellaceae</taxon>
        <taxon>Limoniibacter</taxon>
    </lineage>
</organism>
<protein>
    <submittedName>
        <fullName evidence="2">FMN reductase</fullName>
    </submittedName>
</protein>
<evidence type="ECO:0000313" key="2">
    <source>
        <dbReference type="EMBL" id="GHC64685.1"/>
    </source>
</evidence>
<proteinExistence type="predicted"/>
<dbReference type="GO" id="GO:0005829">
    <property type="term" value="C:cytosol"/>
    <property type="evidence" value="ECO:0007669"/>
    <property type="project" value="TreeGrafter"/>
</dbReference>
<dbReference type="SUPFAM" id="SSF52218">
    <property type="entry name" value="Flavoproteins"/>
    <property type="match status" value="1"/>
</dbReference>
<dbReference type="RefSeq" id="WP_189487939.1">
    <property type="nucleotide sequence ID" value="NZ_BMZO01000002.1"/>
</dbReference>
<dbReference type="GO" id="GO:0016491">
    <property type="term" value="F:oxidoreductase activity"/>
    <property type="evidence" value="ECO:0007669"/>
    <property type="project" value="InterPro"/>
</dbReference>
<feature type="domain" description="NADPH-dependent FMN reductase-like" evidence="1">
    <location>
        <begin position="7"/>
        <end position="148"/>
    </location>
</feature>
<accession>A0A8J3DGQ1</accession>
<evidence type="ECO:0000259" key="1">
    <source>
        <dbReference type="Pfam" id="PF03358"/>
    </source>
</evidence>
<name>A0A8J3DGQ1_9HYPH</name>
<dbReference type="InterPro" id="IPR029039">
    <property type="entry name" value="Flavoprotein-like_sf"/>
</dbReference>
<gene>
    <name evidence="2" type="ORF">GCM10010136_06810</name>
</gene>
<evidence type="ECO:0000313" key="3">
    <source>
        <dbReference type="Proteomes" id="UP000641137"/>
    </source>
</evidence>